<evidence type="ECO:0000313" key="2">
    <source>
        <dbReference type="Proteomes" id="UP000308978"/>
    </source>
</evidence>
<dbReference type="AlphaFoldDB" id="A0A4S4G079"/>
<name>A0A4S4G079_9ACTN</name>
<organism evidence="1 2">
    <name type="scientific">Adlercreutzia caecimuris</name>
    <dbReference type="NCBI Taxonomy" id="671266"/>
    <lineage>
        <taxon>Bacteria</taxon>
        <taxon>Bacillati</taxon>
        <taxon>Actinomycetota</taxon>
        <taxon>Coriobacteriia</taxon>
        <taxon>Eggerthellales</taxon>
        <taxon>Eggerthellaceae</taxon>
        <taxon>Adlercreutzia</taxon>
    </lineage>
</organism>
<accession>A0A4S4G079</accession>
<protein>
    <submittedName>
        <fullName evidence="1">Uncharacterized protein</fullName>
    </submittedName>
</protein>
<evidence type="ECO:0000313" key="1">
    <source>
        <dbReference type="EMBL" id="THG36820.1"/>
    </source>
</evidence>
<dbReference type="EMBL" id="SSTJ01000010">
    <property type="protein sequence ID" value="THG36820.1"/>
    <property type="molecule type" value="Genomic_DNA"/>
</dbReference>
<sequence>MPNHKKPLARRVTEGFCAWCAEDTPAAKFERTVAQGVVASVAAGVATGQWGAAFAVALAMAVLSPVQAMIGEKGAGNDQGC</sequence>
<reference evidence="1 2" key="1">
    <citation type="submission" date="2019-04" db="EMBL/GenBank/DDBJ databases">
        <title>Microbes associate with the intestines of laboratory mice.</title>
        <authorList>
            <person name="Navarre W."/>
            <person name="Wong E."/>
            <person name="Huang K.C."/>
            <person name="Tropini C."/>
            <person name="Ng K."/>
            <person name="Yu B."/>
        </authorList>
    </citation>
    <scope>NUCLEOTIDE SEQUENCE [LARGE SCALE GENOMIC DNA]</scope>
    <source>
        <strain evidence="1 2">NM80_B27</strain>
    </source>
</reference>
<proteinExistence type="predicted"/>
<dbReference type="Proteomes" id="UP000308978">
    <property type="component" value="Unassembled WGS sequence"/>
</dbReference>
<comment type="caution">
    <text evidence="1">The sequence shown here is derived from an EMBL/GenBank/DDBJ whole genome shotgun (WGS) entry which is preliminary data.</text>
</comment>
<gene>
    <name evidence="1" type="ORF">E5986_07935</name>
</gene>
<dbReference type="RefSeq" id="WP_136434858.1">
    <property type="nucleotide sequence ID" value="NZ_SSTJ01000010.1"/>
</dbReference>